<dbReference type="PANTHER" id="PTHR30482:SF10">
    <property type="entry name" value="HIGH-AFFINITY BRANCHED-CHAIN AMINO ACID TRANSPORT PROTEIN BRAE"/>
    <property type="match status" value="1"/>
</dbReference>
<feature type="transmembrane region" description="Helical" evidence="6">
    <location>
        <begin position="256"/>
        <end position="273"/>
    </location>
</feature>
<protein>
    <submittedName>
        <fullName evidence="7">Branched-chain amino acid transport system permease protein</fullName>
    </submittedName>
</protein>
<name>A0A840UZT4_9BACT</name>
<dbReference type="PANTHER" id="PTHR30482">
    <property type="entry name" value="HIGH-AFFINITY BRANCHED-CHAIN AMINO ACID TRANSPORT SYSTEM PERMEASE"/>
    <property type="match status" value="1"/>
</dbReference>
<dbReference type="RefSeq" id="WP_183350629.1">
    <property type="nucleotide sequence ID" value="NZ_JACHEO010000009.1"/>
</dbReference>
<proteinExistence type="predicted"/>
<feature type="transmembrane region" description="Helical" evidence="6">
    <location>
        <begin position="413"/>
        <end position="431"/>
    </location>
</feature>
<feature type="transmembrane region" description="Helical" evidence="6">
    <location>
        <begin position="336"/>
        <end position="352"/>
    </location>
</feature>
<dbReference type="CDD" id="cd06581">
    <property type="entry name" value="TM_PBP1_LivM_like"/>
    <property type="match status" value="1"/>
</dbReference>
<reference evidence="7 8" key="1">
    <citation type="submission" date="2020-08" db="EMBL/GenBank/DDBJ databases">
        <title>Genomic Encyclopedia of Type Strains, Phase IV (KMG-IV): sequencing the most valuable type-strain genomes for metagenomic binning, comparative biology and taxonomic classification.</title>
        <authorList>
            <person name="Goeker M."/>
        </authorList>
    </citation>
    <scope>NUCLEOTIDE SEQUENCE [LARGE SCALE GENOMIC DNA]</scope>
    <source>
        <strain evidence="7 8">DSM 28570</strain>
    </source>
</reference>
<evidence type="ECO:0000256" key="2">
    <source>
        <dbReference type="ARBA" id="ARBA00022475"/>
    </source>
</evidence>
<keyword evidence="5 6" id="KW-0472">Membrane</keyword>
<keyword evidence="2" id="KW-1003">Cell membrane</keyword>
<evidence type="ECO:0000313" key="8">
    <source>
        <dbReference type="Proteomes" id="UP000539642"/>
    </source>
</evidence>
<dbReference type="InterPro" id="IPR001851">
    <property type="entry name" value="ABC_transp_permease"/>
</dbReference>
<evidence type="ECO:0000256" key="3">
    <source>
        <dbReference type="ARBA" id="ARBA00022692"/>
    </source>
</evidence>
<keyword evidence="3 6" id="KW-0812">Transmembrane</keyword>
<dbReference type="InterPro" id="IPR043428">
    <property type="entry name" value="LivM-like"/>
</dbReference>
<feature type="transmembrane region" description="Helical" evidence="6">
    <location>
        <begin position="65"/>
        <end position="84"/>
    </location>
</feature>
<keyword evidence="8" id="KW-1185">Reference proteome</keyword>
<feature type="transmembrane region" description="Helical" evidence="6">
    <location>
        <begin position="158"/>
        <end position="179"/>
    </location>
</feature>
<evidence type="ECO:0000256" key="1">
    <source>
        <dbReference type="ARBA" id="ARBA00004651"/>
    </source>
</evidence>
<dbReference type="GO" id="GO:0015658">
    <property type="term" value="F:branched-chain amino acid transmembrane transporter activity"/>
    <property type="evidence" value="ECO:0007669"/>
    <property type="project" value="InterPro"/>
</dbReference>
<organism evidence="7 8">
    <name type="scientific">Desulfoprunum benzoelyticum</name>
    <dbReference type="NCBI Taxonomy" id="1506996"/>
    <lineage>
        <taxon>Bacteria</taxon>
        <taxon>Pseudomonadati</taxon>
        <taxon>Thermodesulfobacteriota</taxon>
        <taxon>Desulfobulbia</taxon>
        <taxon>Desulfobulbales</taxon>
        <taxon>Desulfobulbaceae</taxon>
        <taxon>Desulfoprunum</taxon>
    </lineage>
</organism>
<comment type="subcellular location">
    <subcellularLocation>
        <location evidence="1">Cell membrane</location>
        <topology evidence="1">Multi-pass membrane protein</topology>
    </subcellularLocation>
</comment>
<feature type="transmembrane region" description="Helical" evidence="6">
    <location>
        <begin position="90"/>
        <end position="111"/>
    </location>
</feature>
<evidence type="ECO:0000313" key="7">
    <source>
        <dbReference type="EMBL" id="MBB5348158.1"/>
    </source>
</evidence>
<evidence type="ECO:0000256" key="4">
    <source>
        <dbReference type="ARBA" id="ARBA00022989"/>
    </source>
</evidence>
<keyword evidence="4 6" id="KW-1133">Transmembrane helix</keyword>
<accession>A0A840UZT4</accession>
<dbReference type="AlphaFoldDB" id="A0A840UZT4"/>
<evidence type="ECO:0000256" key="6">
    <source>
        <dbReference type="SAM" id="Phobius"/>
    </source>
</evidence>
<feature type="transmembrane region" description="Helical" evidence="6">
    <location>
        <begin position="307"/>
        <end position="330"/>
    </location>
</feature>
<feature type="transmembrane region" description="Helical" evidence="6">
    <location>
        <begin position="41"/>
        <end position="58"/>
    </location>
</feature>
<sequence>MITTGFRQLFDRFNHGLWPCAIIIGHTLLGTFLVYSTPRSSLAFLALVSSFFSLYYFKADTRFKIVAGVLLALVVIPVVGVRNIFYLEVIFQICVFAALALGLNIVVGFAGLLDLGYVAFYAVGAYLWAFFGSQQFYVLHFAPGTQPSNLPFLLPGDAFYLFMFLAIIVAAITGVFLGLPVLRLRGDYLAIVTLGFGEVIRVLANNLDKPLNFTNGPQGITPIQRPTMPEPLVDSFNNVFGSLIGHQASIADMYNVMFYFLALAMIIVIIFVTRRIDDSKIGRAWTAVREDETAAIAMGIPLVRMKLAAFAMGASFAGVMGVLLAASRTFISPESFSFMQSIGVLTMVILGGSGSIPGAILGAATVTLLNLQILQGFSLYLSELRQSDAVIPLINFAWRDLSTQLDPAKYQRLLFGLILILMMIFRPGGLIPAKRRKRRLAGEEAVTEQ</sequence>
<feature type="transmembrane region" description="Helical" evidence="6">
    <location>
        <begin position="16"/>
        <end position="35"/>
    </location>
</feature>
<feature type="transmembrane region" description="Helical" evidence="6">
    <location>
        <begin position="118"/>
        <end position="138"/>
    </location>
</feature>
<evidence type="ECO:0000256" key="5">
    <source>
        <dbReference type="ARBA" id="ARBA00023136"/>
    </source>
</evidence>
<dbReference type="EMBL" id="JACHEO010000009">
    <property type="protein sequence ID" value="MBB5348158.1"/>
    <property type="molecule type" value="Genomic_DNA"/>
</dbReference>
<dbReference type="Pfam" id="PF02653">
    <property type="entry name" value="BPD_transp_2"/>
    <property type="match status" value="1"/>
</dbReference>
<gene>
    <name evidence="7" type="ORF">HNQ81_001889</name>
</gene>
<dbReference type="Proteomes" id="UP000539642">
    <property type="component" value="Unassembled WGS sequence"/>
</dbReference>
<dbReference type="GO" id="GO:0005886">
    <property type="term" value="C:plasma membrane"/>
    <property type="evidence" value="ECO:0007669"/>
    <property type="project" value="UniProtKB-SubCell"/>
</dbReference>
<feature type="transmembrane region" description="Helical" evidence="6">
    <location>
        <begin position="186"/>
        <end position="204"/>
    </location>
</feature>
<comment type="caution">
    <text evidence="7">The sequence shown here is derived from an EMBL/GenBank/DDBJ whole genome shotgun (WGS) entry which is preliminary data.</text>
</comment>